<feature type="compositionally biased region" description="Low complexity" evidence="1">
    <location>
        <begin position="289"/>
        <end position="299"/>
    </location>
</feature>
<dbReference type="Proteomes" id="UP001362999">
    <property type="component" value="Unassembled WGS sequence"/>
</dbReference>
<dbReference type="EMBL" id="JAWWNJ010000206">
    <property type="protein sequence ID" value="KAK6971666.1"/>
    <property type="molecule type" value="Genomic_DNA"/>
</dbReference>
<feature type="region of interest" description="Disordered" evidence="1">
    <location>
        <begin position="232"/>
        <end position="304"/>
    </location>
</feature>
<accession>A0AAV9Z510</accession>
<feature type="region of interest" description="Disordered" evidence="1">
    <location>
        <begin position="25"/>
        <end position="50"/>
    </location>
</feature>
<reference evidence="2 3" key="1">
    <citation type="journal article" date="2024" name="J Genomics">
        <title>Draft genome sequencing and assembly of Favolaschia claudopus CIRM-BRFM 2984 isolated from oak limbs.</title>
        <authorList>
            <person name="Navarro D."/>
            <person name="Drula E."/>
            <person name="Chaduli D."/>
            <person name="Cazenave R."/>
            <person name="Ahrendt S."/>
            <person name="Wang J."/>
            <person name="Lipzen A."/>
            <person name="Daum C."/>
            <person name="Barry K."/>
            <person name="Grigoriev I.V."/>
            <person name="Favel A."/>
            <person name="Rosso M.N."/>
            <person name="Martin F."/>
        </authorList>
    </citation>
    <scope>NUCLEOTIDE SEQUENCE [LARGE SCALE GENOMIC DNA]</scope>
    <source>
        <strain evidence="2 3">CIRM-BRFM 2984</strain>
    </source>
</reference>
<evidence type="ECO:0000313" key="3">
    <source>
        <dbReference type="Proteomes" id="UP001362999"/>
    </source>
</evidence>
<organism evidence="2 3">
    <name type="scientific">Favolaschia claudopus</name>
    <dbReference type="NCBI Taxonomy" id="2862362"/>
    <lineage>
        <taxon>Eukaryota</taxon>
        <taxon>Fungi</taxon>
        <taxon>Dikarya</taxon>
        <taxon>Basidiomycota</taxon>
        <taxon>Agaricomycotina</taxon>
        <taxon>Agaricomycetes</taxon>
        <taxon>Agaricomycetidae</taxon>
        <taxon>Agaricales</taxon>
        <taxon>Marasmiineae</taxon>
        <taxon>Mycenaceae</taxon>
        <taxon>Favolaschia</taxon>
    </lineage>
</organism>
<name>A0AAV9Z510_9AGAR</name>
<dbReference type="AlphaFoldDB" id="A0AAV9Z510"/>
<feature type="compositionally biased region" description="Polar residues" evidence="1">
    <location>
        <begin position="271"/>
        <end position="282"/>
    </location>
</feature>
<feature type="compositionally biased region" description="Low complexity" evidence="1">
    <location>
        <begin position="25"/>
        <end position="36"/>
    </location>
</feature>
<keyword evidence="3" id="KW-1185">Reference proteome</keyword>
<sequence>MDRAADAPEVAPTPAEVPTAAAAAAFDSAAKSTGAAPATDASMNGPADEESPVMKRALTYDVECTSTIAGLPPVQKGRLVHGWRRRHLEQEHPERASVNDDADDEVHARAAMSYDISCYCLKNSYDEALFQAEQRAREWDYHTDSDDDSIVCDDGPQLQDIIIWDGTQPEKVAQMTDAGVVADEAIAKALDKDSVEDARDGKACAIRAMTSCADKSYFGFVPASLLAAAAADDDDEESGSLYGVERSPIPSLMSEPSSPTDLDLGERMQDVQYQGKSAASTNAEDDKGASSAAGDADAPAPRPKHEVELVRINGVRKVLCGCEDGKHLGLRTRSTFAFEAGDGTVIVKKFRTMIVALN</sequence>
<protein>
    <submittedName>
        <fullName evidence="2">Uncharacterized protein</fullName>
    </submittedName>
</protein>
<proteinExistence type="predicted"/>
<comment type="caution">
    <text evidence="2">The sequence shown here is derived from an EMBL/GenBank/DDBJ whole genome shotgun (WGS) entry which is preliminary data.</text>
</comment>
<evidence type="ECO:0000256" key="1">
    <source>
        <dbReference type="SAM" id="MobiDB-lite"/>
    </source>
</evidence>
<evidence type="ECO:0000313" key="2">
    <source>
        <dbReference type="EMBL" id="KAK6971666.1"/>
    </source>
</evidence>
<gene>
    <name evidence="2" type="ORF">R3P38DRAFT_2813568</name>
</gene>